<dbReference type="AlphaFoldDB" id="A0AAV2CT68"/>
<evidence type="ECO:0000313" key="2">
    <source>
        <dbReference type="Proteomes" id="UP001497516"/>
    </source>
</evidence>
<evidence type="ECO:0000313" key="1">
    <source>
        <dbReference type="EMBL" id="CAL1359742.1"/>
    </source>
</evidence>
<proteinExistence type="predicted"/>
<reference evidence="1 2" key="1">
    <citation type="submission" date="2024-04" db="EMBL/GenBank/DDBJ databases">
        <authorList>
            <person name="Fracassetti M."/>
        </authorList>
    </citation>
    <scope>NUCLEOTIDE SEQUENCE [LARGE SCALE GENOMIC DNA]</scope>
</reference>
<accession>A0AAV2CT68</accession>
<protein>
    <submittedName>
        <fullName evidence="1">Uncharacterized protein</fullName>
    </submittedName>
</protein>
<sequence>MKSYNAPFQAGCSPRQQRRARRGIPLVSITGWGNDWGRLLRWPPIEKYSSTIQRTRAASRMARNGKLSLLAARVSEHNSFLSVARVSEQKSLF</sequence>
<name>A0AAV2CT68_9ROSI</name>
<keyword evidence="2" id="KW-1185">Reference proteome</keyword>
<organism evidence="1 2">
    <name type="scientific">Linum trigynum</name>
    <dbReference type="NCBI Taxonomy" id="586398"/>
    <lineage>
        <taxon>Eukaryota</taxon>
        <taxon>Viridiplantae</taxon>
        <taxon>Streptophyta</taxon>
        <taxon>Embryophyta</taxon>
        <taxon>Tracheophyta</taxon>
        <taxon>Spermatophyta</taxon>
        <taxon>Magnoliopsida</taxon>
        <taxon>eudicotyledons</taxon>
        <taxon>Gunneridae</taxon>
        <taxon>Pentapetalae</taxon>
        <taxon>rosids</taxon>
        <taxon>fabids</taxon>
        <taxon>Malpighiales</taxon>
        <taxon>Linaceae</taxon>
        <taxon>Linum</taxon>
    </lineage>
</organism>
<gene>
    <name evidence="1" type="ORF">LTRI10_LOCUS7213</name>
</gene>
<dbReference type="Proteomes" id="UP001497516">
    <property type="component" value="Chromosome 10"/>
</dbReference>
<dbReference type="EMBL" id="OZ034814">
    <property type="protein sequence ID" value="CAL1359742.1"/>
    <property type="molecule type" value="Genomic_DNA"/>
</dbReference>